<gene>
    <name evidence="1" type="ORF">RDI58_004039</name>
</gene>
<name>A0AAN8TX59_SOLBU</name>
<reference evidence="1 2" key="1">
    <citation type="submission" date="2024-02" db="EMBL/GenBank/DDBJ databases">
        <title>de novo genome assembly of Solanum bulbocastanum strain 11H21.</title>
        <authorList>
            <person name="Hosaka A.J."/>
        </authorList>
    </citation>
    <scope>NUCLEOTIDE SEQUENCE [LARGE SCALE GENOMIC DNA]</scope>
    <source>
        <tissue evidence="1">Young leaves</tissue>
    </source>
</reference>
<organism evidence="1 2">
    <name type="scientific">Solanum bulbocastanum</name>
    <name type="common">Wild potato</name>
    <dbReference type="NCBI Taxonomy" id="147425"/>
    <lineage>
        <taxon>Eukaryota</taxon>
        <taxon>Viridiplantae</taxon>
        <taxon>Streptophyta</taxon>
        <taxon>Embryophyta</taxon>
        <taxon>Tracheophyta</taxon>
        <taxon>Spermatophyta</taxon>
        <taxon>Magnoliopsida</taxon>
        <taxon>eudicotyledons</taxon>
        <taxon>Gunneridae</taxon>
        <taxon>Pentapetalae</taxon>
        <taxon>asterids</taxon>
        <taxon>lamiids</taxon>
        <taxon>Solanales</taxon>
        <taxon>Solanaceae</taxon>
        <taxon>Solanoideae</taxon>
        <taxon>Solaneae</taxon>
        <taxon>Solanum</taxon>
    </lineage>
</organism>
<protein>
    <submittedName>
        <fullName evidence="1">Uncharacterized protein</fullName>
    </submittedName>
</protein>
<comment type="caution">
    <text evidence="1">The sequence shown here is derived from an EMBL/GenBank/DDBJ whole genome shotgun (WGS) entry which is preliminary data.</text>
</comment>
<evidence type="ECO:0000313" key="1">
    <source>
        <dbReference type="EMBL" id="KAK6796338.1"/>
    </source>
</evidence>
<sequence length="53" mass="6086">MNIFILAGDMTHLISVLVLLLKIYAAKSCSDSYSNLHFHFQFLDQLLYICCSM</sequence>
<dbReference type="EMBL" id="JBANQN010000002">
    <property type="protein sequence ID" value="KAK6796338.1"/>
    <property type="molecule type" value="Genomic_DNA"/>
</dbReference>
<evidence type="ECO:0000313" key="2">
    <source>
        <dbReference type="Proteomes" id="UP001371456"/>
    </source>
</evidence>
<dbReference type="AlphaFoldDB" id="A0AAN8TX59"/>
<proteinExistence type="predicted"/>
<keyword evidence="2" id="KW-1185">Reference proteome</keyword>
<dbReference type="Proteomes" id="UP001371456">
    <property type="component" value="Unassembled WGS sequence"/>
</dbReference>
<accession>A0AAN8TX59</accession>